<sequence>KILGCLNTKPRSGRPRKISAQTTRRIVRDVKQNPQVSSGEIPAALEKDGVVVARSTIRRYLNKKMSCKVELPERSLYCVNATKKPGL</sequence>
<protein>
    <recommendedName>
        <fullName evidence="4">Transposase Tc1-like domain-containing protein</fullName>
    </recommendedName>
</protein>
<dbReference type="AlphaFoldDB" id="A0A5J5CQZ0"/>
<dbReference type="SUPFAM" id="SSF46689">
    <property type="entry name" value="Homeodomain-like"/>
    <property type="match status" value="1"/>
</dbReference>
<evidence type="ECO:0000256" key="1">
    <source>
        <dbReference type="SAM" id="MobiDB-lite"/>
    </source>
</evidence>
<feature type="non-terminal residue" evidence="2">
    <location>
        <position position="1"/>
    </location>
</feature>
<dbReference type="Pfam" id="PF13565">
    <property type="entry name" value="HTH_32"/>
    <property type="match status" value="1"/>
</dbReference>
<reference evidence="2 3" key="1">
    <citation type="submission" date="2019-08" db="EMBL/GenBank/DDBJ databases">
        <title>A chromosome-level genome assembly, high-density linkage maps, and genome scans reveal the genomic architecture of hybrid incompatibilities underlying speciation via character displacement in darters (Percidae: Etheostominae).</title>
        <authorList>
            <person name="Moran R.L."/>
            <person name="Catchen J.M."/>
            <person name="Fuller R.C."/>
        </authorList>
    </citation>
    <scope>NUCLEOTIDE SEQUENCE [LARGE SCALE GENOMIC DNA]</scope>
    <source>
        <strain evidence="2">EspeVRDwgs_2016</strain>
        <tissue evidence="2">Muscle</tissue>
    </source>
</reference>
<dbReference type="Proteomes" id="UP000327493">
    <property type="component" value="Chromosome 16"/>
</dbReference>
<keyword evidence="3" id="KW-1185">Reference proteome</keyword>
<name>A0A5J5CQZ0_9PERO</name>
<organism evidence="2 3">
    <name type="scientific">Etheostoma spectabile</name>
    <name type="common">orangethroat darter</name>
    <dbReference type="NCBI Taxonomy" id="54343"/>
    <lineage>
        <taxon>Eukaryota</taxon>
        <taxon>Metazoa</taxon>
        <taxon>Chordata</taxon>
        <taxon>Craniata</taxon>
        <taxon>Vertebrata</taxon>
        <taxon>Euteleostomi</taxon>
        <taxon>Actinopterygii</taxon>
        <taxon>Neopterygii</taxon>
        <taxon>Teleostei</taxon>
        <taxon>Neoteleostei</taxon>
        <taxon>Acanthomorphata</taxon>
        <taxon>Eupercaria</taxon>
        <taxon>Perciformes</taxon>
        <taxon>Percoidei</taxon>
        <taxon>Percidae</taxon>
        <taxon>Etheostomatinae</taxon>
        <taxon>Etheostoma</taxon>
    </lineage>
</organism>
<proteinExistence type="predicted"/>
<feature type="region of interest" description="Disordered" evidence="1">
    <location>
        <begin position="1"/>
        <end position="20"/>
    </location>
</feature>
<accession>A0A5J5CQZ0</accession>
<gene>
    <name evidence="2" type="ORF">FQN60_008443</name>
</gene>
<comment type="caution">
    <text evidence="2">The sequence shown here is derived from an EMBL/GenBank/DDBJ whole genome shotgun (WGS) entry which is preliminary data.</text>
</comment>
<dbReference type="InterPro" id="IPR009057">
    <property type="entry name" value="Homeodomain-like_sf"/>
</dbReference>
<evidence type="ECO:0000313" key="3">
    <source>
        <dbReference type="Proteomes" id="UP000327493"/>
    </source>
</evidence>
<dbReference type="EMBL" id="VOFY01000016">
    <property type="protein sequence ID" value="KAA8584658.1"/>
    <property type="molecule type" value="Genomic_DNA"/>
</dbReference>
<evidence type="ECO:0000313" key="2">
    <source>
        <dbReference type="EMBL" id="KAA8584658.1"/>
    </source>
</evidence>
<evidence type="ECO:0008006" key="4">
    <source>
        <dbReference type="Google" id="ProtNLM"/>
    </source>
</evidence>